<dbReference type="PANTHER" id="PTHR48111">
    <property type="entry name" value="REGULATOR OF RPOS"/>
    <property type="match status" value="1"/>
</dbReference>
<dbReference type="InterPro" id="IPR011006">
    <property type="entry name" value="CheY-like_superfamily"/>
</dbReference>
<dbReference type="InterPro" id="IPR036388">
    <property type="entry name" value="WH-like_DNA-bd_sf"/>
</dbReference>
<evidence type="ECO:0000256" key="4">
    <source>
        <dbReference type="ARBA" id="ARBA00023125"/>
    </source>
</evidence>
<evidence type="ECO:0000259" key="9">
    <source>
        <dbReference type="PROSITE" id="PS51755"/>
    </source>
</evidence>
<evidence type="ECO:0000313" key="11">
    <source>
        <dbReference type="Proteomes" id="UP000189981"/>
    </source>
</evidence>
<keyword evidence="4 7" id="KW-0238">DNA-binding</keyword>
<dbReference type="STRING" id="572036.SAMN05661099_1507"/>
<dbReference type="PROSITE" id="PS51755">
    <property type="entry name" value="OMPR_PHOB"/>
    <property type="match status" value="1"/>
</dbReference>
<dbReference type="PROSITE" id="PS50110">
    <property type="entry name" value="RESPONSE_REGULATORY"/>
    <property type="match status" value="1"/>
</dbReference>
<dbReference type="GO" id="GO:0032993">
    <property type="term" value="C:protein-DNA complex"/>
    <property type="evidence" value="ECO:0007669"/>
    <property type="project" value="TreeGrafter"/>
</dbReference>
<dbReference type="Gene3D" id="3.40.50.2300">
    <property type="match status" value="1"/>
</dbReference>
<dbReference type="InterPro" id="IPR001789">
    <property type="entry name" value="Sig_transdc_resp-reg_receiver"/>
</dbReference>
<dbReference type="InterPro" id="IPR039420">
    <property type="entry name" value="WalR-like"/>
</dbReference>
<dbReference type="Gene3D" id="1.10.10.10">
    <property type="entry name" value="Winged helix-like DNA-binding domain superfamily/Winged helix DNA-binding domain"/>
    <property type="match status" value="1"/>
</dbReference>
<dbReference type="Gene3D" id="6.10.250.690">
    <property type="match status" value="1"/>
</dbReference>
<keyword evidence="3" id="KW-0805">Transcription regulation</keyword>
<feature type="domain" description="Response regulatory" evidence="8">
    <location>
        <begin position="2"/>
        <end position="117"/>
    </location>
</feature>
<dbReference type="InterPro" id="IPR001867">
    <property type="entry name" value="OmpR/PhoB-type_DNA-bd"/>
</dbReference>
<dbReference type="Pfam" id="PF00072">
    <property type="entry name" value="Response_reg"/>
    <property type="match status" value="1"/>
</dbReference>
<dbReference type="Pfam" id="PF00486">
    <property type="entry name" value="Trans_reg_C"/>
    <property type="match status" value="1"/>
</dbReference>
<keyword evidence="5" id="KW-0804">Transcription</keyword>
<accession>A0A1T5BDF5</accession>
<dbReference type="AlphaFoldDB" id="A0A1T5BDF5"/>
<keyword evidence="11" id="KW-1185">Reference proteome</keyword>
<dbReference type="RefSeq" id="WP_079701976.1">
    <property type="nucleotide sequence ID" value="NZ_FUYR01000001.1"/>
</dbReference>
<feature type="modified residue" description="4-aspartylphosphate" evidence="6">
    <location>
        <position position="51"/>
    </location>
</feature>
<dbReference type="CDD" id="cd00383">
    <property type="entry name" value="trans_reg_C"/>
    <property type="match status" value="1"/>
</dbReference>
<evidence type="ECO:0000256" key="7">
    <source>
        <dbReference type="PROSITE-ProRule" id="PRU01091"/>
    </source>
</evidence>
<evidence type="ECO:0000256" key="6">
    <source>
        <dbReference type="PROSITE-ProRule" id="PRU00169"/>
    </source>
</evidence>
<feature type="DNA-binding region" description="OmpR/PhoB-type" evidence="7">
    <location>
        <begin position="125"/>
        <end position="225"/>
    </location>
</feature>
<sequence length="226" mass="25433">MKILVIEDEAAMLDNIVDALKGEQYLVETADNYDSAIQKVSDYQYDCIVLDISLQNTRDGLDILRELKKLNKADGVIIVSAKNSLDDKVAGLDLGADDYLAKPFHLSELLARVKAVIRRRSFSGNDHINAGNLKIDISQQSAYVGEQPFITNRKEFEVLLYLVTNKNRLVNRAALAEHVWGDHIDSADNFDFIYSQIKNIRKKLKDAKALVDIQSIYGVGYKLQAE</sequence>
<keyword evidence="1 6" id="KW-0597">Phosphoprotein</keyword>
<dbReference type="OrthoDB" id="9790442at2"/>
<dbReference type="SUPFAM" id="SSF52172">
    <property type="entry name" value="CheY-like"/>
    <property type="match status" value="1"/>
</dbReference>
<dbReference type="GO" id="GO:0000976">
    <property type="term" value="F:transcription cis-regulatory region binding"/>
    <property type="evidence" value="ECO:0007669"/>
    <property type="project" value="TreeGrafter"/>
</dbReference>
<evidence type="ECO:0000256" key="2">
    <source>
        <dbReference type="ARBA" id="ARBA00023012"/>
    </source>
</evidence>
<dbReference type="GO" id="GO:0000156">
    <property type="term" value="F:phosphorelay response regulator activity"/>
    <property type="evidence" value="ECO:0007669"/>
    <property type="project" value="TreeGrafter"/>
</dbReference>
<evidence type="ECO:0000256" key="1">
    <source>
        <dbReference type="ARBA" id="ARBA00022553"/>
    </source>
</evidence>
<gene>
    <name evidence="10" type="ORF">SAMN05661099_1507</name>
</gene>
<protein>
    <submittedName>
        <fullName evidence="10">DNA-binding response regulator, OmpR family, contains REC and winged-helix (WHTH) domain</fullName>
    </submittedName>
</protein>
<reference evidence="11" key="1">
    <citation type="submission" date="2017-02" db="EMBL/GenBank/DDBJ databases">
        <authorList>
            <person name="Varghese N."/>
            <person name="Submissions S."/>
        </authorList>
    </citation>
    <scope>NUCLEOTIDE SEQUENCE [LARGE SCALE GENOMIC DNA]</scope>
    <source>
        <strain evidence="11">DSM 22385</strain>
    </source>
</reference>
<dbReference type="Proteomes" id="UP000189981">
    <property type="component" value="Unassembled WGS sequence"/>
</dbReference>
<dbReference type="PANTHER" id="PTHR48111:SF22">
    <property type="entry name" value="REGULATOR OF RPOS"/>
    <property type="match status" value="1"/>
</dbReference>
<dbReference type="GO" id="GO:0005829">
    <property type="term" value="C:cytosol"/>
    <property type="evidence" value="ECO:0007669"/>
    <property type="project" value="TreeGrafter"/>
</dbReference>
<name>A0A1T5BDF5_9SPHI</name>
<dbReference type="SMART" id="SM00448">
    <property type="entry name" value="REC"/>
    <property type="match status" value="1"/>
</dbReference>
<evidence type="ECO:0000256" key="5">
    <source>
        <dbReference type="ARBA" id="ARBA00023163"/>
    </source>
</evidence>
<feature type="domain" description="OmpR/PhoB-type" evidence="9">
    <location>
        <begin position="125"/>
        <end position="225"/>
    </location>
</feature>
<proteinExistence type="predicted"/>
<organism evidence="10 11">
    <name type="scientific">Daejeonella lutea</name>
    <dbReference type="NCBI Taxonomy" id="572036"/>
    <lineage>
        <taxon>Bacteria</taxon>
        <taxon>Pseudomonadati</taxon>
        <taxon>Bacteroidota</taxon>
        <taxon>Sphingobacteriia</taxon>
        <taxon>Sphingobacteriales</taxon>
        <taxon>Sphingobacteriaceae</taxon>
        <taxon>Daejeonella</taxon>
    </lineage>
</organism>
<evidence type="ECO:0000259" key="8">
    <source>
        <dbReference type="PROSITE" id="PS50110"/>
    </source>
</evidence>
<keyword evidence="2" id="KW-0902">Two-component regulatory system</keyword>
<dbReference type="EMBL" id="FUYR01000001">
    <property type="protein sequence ID" value="SKB45107.1"/>
    <property type="molecule type" value="Genomic_DNA"/>
</dbReference>
<evidence type="ECO:0000256" key="3">
    <source>
        <dbReference type="ARBA" id="ARBA00023015"/>
    </source>
</evidence>
<dbReference type="SMART" id="SM00862">
    <property type="entry name" value="Trans_reg_C"/>
    <property type="match status" value="1"/>
</dbReference>
<evidence type="ECO:0000313" key="10">
    <source>
        <dbReference type="EMBL" id="SKB45107.1"/>
    </source>
</evidence>
<dbReference type="GO" id="GO:0006355">
    <property type="term" value="P:regulation of DNA-templated transcription"/>
    <property type="evidence" value="ECO:0007669"/>
    <property type="project" value="InterPro"/>
</dbReference>